<keyword evidence="4" id="KW-1015">Disulfide bond</keyword>
<dbReference type="PROSITE" id="PS50940">
    <property type="entry name" value="CHIT_BIND_II"/>
    <property type="match status" value="1"/>
</dbReference>
<dbReference type="PANTHER" id="PTHR23301:SF0">
    <property type="entry name" value="CHITIN-BINDING TYPE-2 DOMAIN-CONTAINING PROTEIN-RELATED"/>
    <property type="match status" value="1"/>
</dbReference>
<keyword evidence="2" id="KW-0732">Signal</keyword>
<evidence type="ECO:0000256" key="2">
    <source>
        <dbReference type="ARBA" id="ARBA00022729"/>
    </source>
</evidence>
<evidence type="ECO:0000313" key="8">
    <source>
        <dbReference type="EMBL" id="KAK4301085.1"/>
    </source>
</evidence>
<evidence type="ECO:0000256" key="3">
    <source>
        <dbReference type="ARBA" id="ARBA00022737"/>
    </source>
</evidence>
<dbReference type="InterPro" id="IPR051940">
    <property type="entry name" value="Chitin_bind-dev_reg"/>
</dbReference>
<keyword evidence="9" id="KW-1185">Reference proteome</keyword>
<evidence type="ECO:0000256" key="6">
    <source>
        <dbReference type="SAM" id="MobiDB-lite"/>
    </source>
</evidence>
<evidence type="ECO:0000256" key="5">
    <source>
        <dbReference type="ARBA" id="ARBA00023180"/>
    </source>
</evidence>
<evidence type="ECO:0000259" key="7">
    <source>
        <dbReference type="PROSITE" id="PS50940"/>
    </source>
</evidence>
<feature type="region of interest" description="Disordered" evidence="6">
    <location>
        <begin position="23"/>
        <end position="46"/>
    </location>
</feature>
<sequence length="193" mass="21413">MTFPVFTCPAALIFDETRQQCLNPEDTEPCQSSLAPYPTPQPPTDGVTDNNELPPMTTLVPPLTSTEITTGSINEEITSAGINGEITTESITEEASTEKVWEVNELSLYPCPAPGYYPYESDCVRFYKCVETDEGKLTGQRYKCPGGFSFSEEREKCWPTEEVPPCQRVPEGPIIRSAPAIQLLVSDLAWFFN</sequence>
<evidence type="ECO:0000313" key="9">
    <source>
        <dbReference type="Proteomes" id="UP001292094"/>
    </source>
</evidence>
<organism evidence="8 9">
    <name type="scientific">Petrolisthes manimaculis</name>
    <dbReference type="NCBI Taxonomy" id="1843537"/>
    <lineage>
        <taxon>Eukaryota</taxon>
        <taxon>Metazoa</taxon>
        <taxon>Ecdysozoa</taxon>
        <taxon>Arthropoda</taxon>
        <taxon>Crustacea</taxon>
        <taxon>Multicrustacea</taxon>
        <taxon>Malacostraca</taxon>
        <taxon>Eumalacostraca</taxon>
        <taxon>Eucarida</taxon>
        <taxon>Decapoda</taxon>
        <taxon>Pleocyemata</taxon>
        <taxon>Anomura</taxon>
        <taxon>Galatheoidea</taxon>
        <taxon>Porcellanidae</taxon>
        <taxon>Petrolisthes</taxon>
    </lineage>
</organism>
<proteinExistence type="predicted"/>
<dbReference type="Gene3D" id="2.170.140.10">
    <property type="entry name" value="Chitin binding domain"/>
    <property type="match status" value="1"/>
</dbReference>
<dbReference type="InterPro" id="IPR036508">
    <property type="entry name" value="Chitin-bd_dom_sf"/>
</dbReference>
<feature type="domain" description="Chitin-binding type-2" evidence="7">
    <location>
        <begin position="108"/>
        <end position="168"/>
    </location>
</feature>
<protein>
    <recommendedName>
        <fullName evidence="7">Chitin-binding type-2 domain-containing protein</fullName>
    </recommendedName>
</protein>
<dbReference type="GO" id="GO:0008061">
    <property type="term" value="F:chitin binding"/>
    <property type="evidence" value="ECO:0007669"/>
    <property type="project" value="UniProtKB-KW"/>
</dbReference>
<dbReference type="InterPro" id="IPR002557">
    <property type="entry name" value="Chitin-bd_dom"/>
</dbReference>
<dbReference type="Proteomes" id="UP001292094">
    <property type="component" value="Unassembled WGS sequence"/>
</dbReference>
<dbReference type="AlphaFoldDB" id="A0AAE1TZT4"/>
<name>A0AAE1TZT4_9EUCA</name>
<dbReference type="EMBL" id="JAWZYT010002928">
    <property type="protein sequence ID" value="KAK4301085.1"/>
    <property type="molecule type" value="Genomic_DNA"/>
</dbReference>
<evidence type="ECO:0000256" key="1">
    <source>
        <dbReference type="ARBA" id="ARBA00022669"/>
    </source>
</evidence>
<accession>A0AAE1TZT4</accession>
<dbReference type="SUPFAM" id="SSF57625">
    <property type="entry name" value="Invertebrate chitin-binding proteins"/>
    <property type="match status" value="1"/>
</dbReference>
<dbReference type="Pfam" id="PF01607">
    <property type="entry name" value="CBM_14"/>
    <property type="match status" value="1"/>
</dbReference>
<comment type="caution">
    <text evidence="8">The sequence shown here is derived from an EMBL/GenBank/DDBJ whole genome shotgun (WGS) entry which is preliminary data.</text>
</comment>
<gene>
    <name evidence="8" type="ORF">Pmani_026754</name>
</gene>
<dbReference type="PANTHER" id="PTHR23301">
    <property type="entry name" value="CHITIN BINDING PERITROPHIN-A"/>
    <property type="match status" value="1"/>
</dbReference>
<keyword evidence="1" id="KW-0147">Chitin-binding</keyword>
<keyword evidence="3" id="KW-0677">Repeat</keyword>
<dbReference type="SMART" id="SM00494">
    <property type="entry name" value="ChtBD2"/>
    <property type="match status" value="1"/>
</dbReference>
<evidence type="ECO:0000256" key="4">
    <source>
        <dbReference type="ARBA" id="ARBA00023157"/>
    </source>
</evidence>
<dbReference type="GO" id="GO:0005576">
    <property type="term" value="C:extracellular region"/>
    <property type="evidence" value="ECO:0007669"/>
    <property type="project" value="InterPro"/>
</dbReference>
<reference evidence="8" key="1">
    <citation type="submission" date="2023-11" db="EMBL/GenBank/DDBJ databases">
        <title>Genome assemblies of two species of porcelain crab, Petrolisthes cinctipes and Petrolisthes manimaculis (Anomura: Porcellanidae).</title>
        <authorList>
            <person name="Angst P."/>
        </authorList>
    </citation>
    <scope>NUCLEOTIDE SEQUENCE</scope>
    <source>
        <strain evidence="8">PB745_02</strain>
        <tissue evidence="8">Gill</tissue>
    </source>
</reference>
<keyword evidence="5" id="KW-0325">Glycoprotein</keyword>